<dbReference type="EMBL" id="BAQW01000005">
    <property type="protein sequence ID" value="GBR11190.1"/>
    <property type="molecule type" value="Genomic_DNA"/>
</dbReference>
<dbReference type="Pfam" id="PF13704">
    <property type="entry name" value="Glyco_tranf_2_4"/>
    <property type="match status" value="1"/>
</dbReference>
<accession>A0ABQ0QAT7</accession>
<dbReference type="Proteomes" id="UP001061070">
    <property type="component" value="Unassembled WGS sequence"/>
</dbReference>
<keyword evidence="2" id="KW-1185">Reference proteome</keyword>
<evidence type="ECO:0008006" key="3">
    <source>
        <dbReference type="Google" id="ProtNLM"/>
    </source>
</evidence>
<dbReference type="RefSeq" id="WP_099182035.1">
    <property type="nucleotide sequence ID" value="NZ_BAQW01000005.1"/>
</dbReference>
<proteinExistence type="predicted"/>
<dbReference type="Gene3D" id="3.90.550.10">
    <property type="entry name" value="Spore Coat Polysaccharide Biosynthesis Protein SpsA, Chain A"/>
    <property type="match status" value="1"/>
</dbReference>
<dbReference type="InterPro" id="IPR029044">
    <property type="entry name" value="Nucleotide-diphossugar_trans"/>
</dbReference>
<reference evidence="1" key="1">
    <citation type="submission" date="2013-04" db="EMBL/GenBank/DDBJ databases">
        <title>The genome sequencing project of 58 acetic acid bacteria.</title>
        <authorList>
            <person name="Okamoto-Kainuma A."/>
            <person name="Ishikawa M."/>
            <person name="Umino S."/>
            <person name="Koizumi Y."/>
            <person name="Shiwa Y."/>
            <person name="Yoshikawa H."/>
            <person name="Matsutani M."/>
            <person name="Matsushita K."/>
        </authorList>
    </citation>
    <scope>NUCLEOTIDE SEQUENCE</scope>
    <source>
        <strain evidence="1">NRIC 0228</strain>
    </source>
</reference>
<evidence type="ECO:0000313" key="2">
    <source>
        <dbReference type="Proteomes" id="UP001061070"/>
    </source>
</evidence>
<comment type="caution">
    <text evidence="1">The sequence shown here is derived from an EMBL/GenBank/DDBJ whole genome shotgun (WGS) entry which is preliminary data.</text>
</comment>
<dbReference type="SUPFAM" id="SSF53448">
    <property type="entry name" value="Nucleotide-diphospho-sugar transferases"/>
    <property type="match status" value="1"/>
</dbReference>
<name>A0ABQ0QAT7_9PROT</name>
<gene>
    <name evidence="1" type="ORF">AA0228_1293</name>
</gene>
<organism evidence="1 2">
    <name type="scientific">Gluconobacter frateurii NRIC 0228</name>
    <dbReference type="NCBI Taxonomy" id="1307946"/>
    <lineage>
        <taxon>Bacteria</taxon>
        <taxon>Pseudomonadati</taxon>
        <taxon>Pseudomonadota</taxon>
        <taxon>Alphaproteobacteria</taxon>
        <taxon>Acetobacterales</taxon>
        <taxon>Acetobacteraceae</taxon>
        <taxon>Gluconobacter</taxon>
    </lineage>
</organism>
<evidence type="ECO:0000313" key="1">
    <source>
        <dbReference type="EMBL" id="GBR11190.1"/>
    </source>
</evidence>
<protein>
    <recommendedName>
        <fullName evidence="3">Glycosyltransferase 2-like domain-containing protein</fullName>
    </recommendedName>
</protein>
<sequence length="480" mass="52644">MASATCAVLTRNAAPLLREWLSWHLALGFERILVVDADSTDGTQSIAQAAGTVGPVELLECTLPDTLSPEERREALTAQAIRLAGQNQDWLLILDADEFLDPTLTLDNLLEAGRDSNGIAINWCVYGQPTQLVSRAFSVTRFHYRSTPAFPDNGFVRILGRTSALKAISDTVFFGIPLTDIVHPDGQPFTHSSTSARWNGARILHYVWAGDPHMPSHLAAHYLCQDQEDRSPERRLDAIAPIQETLMGAVTHQGLETLLASLGESLRSSQVRATESVATIPDEGHHASFSFHRVRPSERERLLLSPQAAPLPSRTRTCFLQDISGHFLTLTEDGRLTTSPEDGLEPDRKLIAVYQDSHAGVLTLLSGDGRPVRYETGTLQQPVLNVQMPAEDTVLFFVNDDIGTQAFKKIPTKLELSPAPLSLPGADTPEGLSLQGFCTWLFFHPNRSLLDIARAVTTLSEDARAELGQAVPEIQMLIQN</sequence>